<dbReference type="PANTHER" id="PTHR11941">
    <property type="entry name" value="ENOYL-COA HYDRATASE-RELATED"/>
    <property type="match status" value="1"/>
</dbReference>
<dbReference type="Pfam" id="PF00378">
    <property type="entry name" value="ECH_1"/>
    <property type="match status" value="1"/>
</dbReference>
<dbReference type="Proteomes" id="UP000005408">
    <property type="component" value="Unassembled WGS sequence"/>
</dbReference>
<reference evidence="4" key="1">
    <citation type="submission" date="2022-08" db="UniProtKB">
        <authorList>
            <consortium name="EnsemblMetazoa"/>
        </authorList>
    </citation>
    <scope>IDENTIFICATION</scope>
    <source>
        <strain evidence="4">05x7-T-G4-1.051#20</strain>
    </source>
</reference>
<dbReference type="InterPro" id="IPR001753">
    <property type="entry name" value="Enoyl-CoA_hydra/iso"/>
</dbReference>
<dbReference type="EnsemblMetazoa" id="G23800.1">
    <property type="protein sequence ID" value="G23800.1:cds"/>
    <property type="gene ID" value="G23800"/>
</dbReference>
<proteinExistence type="predicted"/>
<evidence type="ECO:0000256" key="1">
    <source>
        <dbReference type="ARBA" id="ARBA00000452"/>
    </source>
</evidence>
<dbReference type="Gene3D" id="3.90.226.10">
    <property type="entry name" value="2-enoyl-CoA Hydratase, Chain A, domain 1"/>
    <property type="match status" value="1"/>
</dbReference>
<evidence type="ECO:0000256" key="3">
    <source>
        <dbReference type="ARBA" id="ARBA00023098"/>
    </source>
</evidence>
<keyword evidence="5" id="KW-1185">Reference proteome</keyword>
<protein>
    <recommendedName>
        <fullName evidence="6">Enoyl-CoA delta isomerase 1, mitochondrial</fullName>
    </recommendedName>
</protein>
<keyword evidence="3" id="KW-0443">Lipid metabolism</keyword>
<organism evidence="4 5">
    <name type="scientific">Magallana gigas</name>
    <name type="common">Pacific oyster</name>
    <name type="synonym">Crassostrea gigas</name>
    <dbReference type="NCBI Taxonomy" id="29159"/>
    <lineage>
        <taxon>Eukaryota</taxon>
        <taxon>Metazoa</taxon>
        <taxon>Spiralia</taxon>
        <taxon>Lophotrochozoa</taxon>
        <taxon>Mollusca</taxon>
        <taxon>Bivalvia</taxon>
        <taxon>Autobranchia</taxon>
        <taxon>Pteriomorphia</taxon>
        <taxon>Ostreida</taxon>
        <taxon>Ostreoidea</taxon>
        <taxon>Ostreidae</taxon>
        <taxon>Magallana</taxon>
    </lineage>
</organism>
<name>A0A8W8KGL1_MAGGI</name>
<sequence>MGITVEFYDDGCALLTMRNGQNRLNLTTLKQFNDALDEVERNEDTRILVTTGEGRFYSNGIDLEWMMSENNDVKKKFFLTLYDTLWRVMHFPMPTVAAINGHSFAGGAFLALCHDYRVMRSDRGWITWNEVLLGSRFPAPLHDFLHLKLSPEALRESVIFSKRITGPEAVNLKIVDGVASESSLISESKKLGFQALGKNVINRADLHIMKKDLMPRIPRKSLL</sequence>
<comment type="catalytic activity">
    <reaction evidence="1">
        <text>a (3Z)-enoyl-CoA = a 4-saturated (2E)-enoyl-CoA</text>
        <dbReference type="Rhea" id="RHEA:45900"/>
        <dbReference type="ChEBI" id="CHEBI:85097"/>
        <dbReference type="ChEBI" id="CHEBI:85489"/>
        <dbReference type="EC" id="5.3.3.8"/>
    </reaction>
</comment>
<dbReference type="EnsemblMetazoa" id="G23800.2">
    <property type="protein sequence ID" value="G23800.2:cds"/>
    <property type="gene ID" value="G23800"/>
</dbReference>
<accession>A0A8W8KGL1</accession>
<dbReference type="FunFam" id="3.90.226.10:FF:000049">
    <property type="entry name" value="Enoyl-CoA delta isomerase 3"/>
    <property type="match status" value="1"/>
</dbReference>
<dbReference type="OMA" id="MPFTVGM"/>
<dbReference type="OrthoDB" id="1696280at2759"/>
<dbReference type="GO" id="GO:0004165">
    <property type="term" value="F:delta(3)-delta(2)-enoyl-CoA isomerase activity"/>
    <property type="evidence" value="ECO:0007669"/>
    <property type="project" value="UniProtKB-EC"/>
</dbReference>
<comment type="catalytic activity">
    <reaction evidence="2">
        <text>a (3E)-enoyl-CoA = a 4-saturated (2E)-enoyl-CoA</text>
        <dbReference type="Rhea" id="RHEA:45228"/>
        <dbReference type="ChEBI" id="CHEBI:58521"/>
        <dbReference type="ChEBI" id="CHEBI:85097"/>
        <dbReference type="EC" id="5.3.3.8"/>
    </reaction>
</comment>
<dbReference type="CDD" id="cd06558">
    <property type="entry name" value="crotonase-like"/>
    <property type="match status" value="1"/>
</dbReference>
<dbReference type="GO" id="GO:0005777">
    <property type="term" value="C:peroxisome"/>
    <property type="evidence" value="ECO:0007669"/>
    <property type="project" value="TreeGrafter"/>
</dbReference>
<dbReference type="SUPFAM" id="SSF52096">
    <property type="entry name" value="ClpP/crotonase"/>
    <property type="match status" value="1"/>
</dbReference>
<evidence type="ECO:0008006" key="6">
    <source>
        <dbReference type="Google" id="ProtNLM"/>
    </source>
</evidence>
<dbReference type="InterPro" id="IPR029045">
    <property type="entry name" value="ClpP/crotonase-like_dom_sf"/>
</dbReference>
<evidence type="ECO:0000313" key="5">
    <source>
        <dbReference type="Proteomes" id="UP000005408"/>
    </source>
</evidence>
<evidence type="ECO:0000313" key="4">
    <source>
        <dbReference type="EnsemblMetazoa" id="G23800.2:cds"/>
    </source>
</evidence>
<dbReference type="AlphaFoldDB" id="A0A8W8KGL1"/>
<dbReference type="PANTHER" id="PTHR11941:SF75">
    <property type="entry name" value="ENOYL-COA HYDRATASE_ISOMERASE FAMILY PROTEIN"/>
    <property type="match status" value="1"/>
</dbReference>
<evidence type="ECO:0000256" key="2">
    <source>
        <dbReference type="ARBA" id="ARBA00000765"/>
    </source>
</evidence>
<dbReference type="GO" id="GO:0006635">
    <property type="term" value="P:fatty acid beta-oxidation"/>
    <property type="evidence" value="ECO:0007669"/>
    <property type="project" value="TreeGrafter"/>
</dbReference>